<keyword evidence="2" id="KW-1185">Reference proteome</keyword>
<dbReference type="Proteomes" id="UP000322783">
    <property type="component" value="Unassembled WGS sequence"/>
</dbReference>
<organism evidence="1 2">
    <name type="scientific">Selenomonas caprae</name>
    <dbReference type="NCBI Taxonomy" id="2606905"/>
    <lineage>
        <taxon>Bacteria</taxon>
        <taxon>Bacillati</taxon>
        <taxon>Bacillota</taxon>
        <taxon>Negativicutes</taxon>
        <taxon>Selenomonadales</taxon>
        <taxon>Selenomonadaceae</taxon>
        <taxon>Selenomonas</taxon>
    </lineage>
</organism>
<name>A0A5D6WLJ6_9FIRM</name>
<dbReference type="AlphaFoldDB" id="A0A5D6WLJ6"/>
<gene>
    <name evidence="1" type="ORF">FZ041_09800</name>
</gene>
<dbReference type="RefSeq" id="WP_149189422.1">
    <property type="nucleotide sequence ID" value="NZ_VTOZ01000020.1"/>
</dbReference>
<protein>
    <recommendedName>
        <fullName evidence="3">Methyltransferase domain-containing protein</fullName>
    </recommendedName>
</protein>
<reference evidence="1 2" key="1">
    <citation type="submission" date="2019-08" db="EMBL/GenBank/DDBJ databases">
        <title>Selenomonas sp. mPRGC5 and Selenomonas sp. mPRGC8 isolated from ruminal fluid of dairy goat (Capra hircus).</title>
        <authorList>
            <person name="Poothong S."/>
            <person name="Nuengjamnong C."/>
            <person name="Tanasupawat S."/>
        </authorList>
    </citation>
    <scope>NUCLEOTIDE SEQUENCE [LARGE SCALE GENOMIC DNA]</scope>
    <source>
        <strain evidence="2">mPRGC8</strain>
    </source>
</reference>
<evidence type="ECO:0008006" key="3">
    <source>
        <dbReference type="Google" id="ProtNLM"/>
    </source>
</evidence>
<dbReference type="Gene3D" id="3.40.50.150">
    <property type="entry name" value="Vaccinia Virus protein VP39"/>
    <property type="match status" value="1"/>
</dbReference>
<comment type="caution">
    <text evidence="1">The sequence shown here is derived from an EMBL/GenBank/DDBJ whole genome shotgun (WGS) entry which is preliminary data.</text>
</comment>
<dbReference type="InterPro" id="IPR029063">
    <property type="entry name" value="SAM-dependent_MTases_sf"/>
</dbReference>
<evidence type="ECO:0000313" key="1">
    <source>
        <dbReference type="EMBL" id="TYZ27929.1"/>
    </source>
</evidence>
<evidence type="ECO:0000313" key="2">
    <source>
        <dbReference type="Proteomes" id="UP000322783"/>
    </source>
</evidence>
<dbReference type="SUPFAM" id="SSF53335">
    <property type="entry name" value="S-adenosyl-L-methionine-dependent methyltransferases"/>
    <property type="match status" value="1"/>
</dbReference>
<accession>A0A5D6WLJ6</accession>
<dbReference type="EMBL" id="VTOZ01000020">
    <property type="protein sequence ID" value="TYZ27929.1"/>
    <property type="molecule type" value="Genomic_DNA"/>
</dbReference>
<sequence length="314" mass="36440">MAEEIKPELLGFLQAGGLPLRILVVESLYYLPDLRRMMPRAEILAVAAEPDAMDGYEGLDVEFSCVDYLSERLPFATESLDYIISDLTLEQAGNPQDIAAGFSTFLKQTGSFLTSFRNIRHWSVLEELMDGHYYHVVARLYAKSEFERLLYASYYKNVTVRPQRREAESDIVDKLVAAGFENIHADIDTEFWLVKADRSMPEMALLKSMYTKEQRKQLSDYLHRIEYGVDLEGQCRLFWAFYEETGLFADYTANFVKQAVFHPERFYRNLVRYSGRELDEIVAMLESARENVTSVQELRWIEVLEQELQAQPGR</sequence>
<proteinExistence type="predicted"/>